<keyword evidence="2" id="KW-1185">Reference proteome</keyword>
<evidence type="ECO:0000313" key="1">
    <source>
        <dbReference type="EMBL" id="KAJ6790943.1"/>
    </source>
</evidence>
<dbReference type="EMBL" id="JANAVB010044819">
    <property type="protein sequence ID" value="KAJ6790943.1"/>
    <property type="molecule type" value="Genomic_DNA"/>
</dbReference>
<sequence>MKATKRKRKNEIRSLHLPDGSWTTNQTKIADTILVHFQSLFCTDDSIPADQTLIADCNGITEEENMEIGREPKEEEIKHIVMWFGPLKASGPDGYPAIKILGCSRQGHL</sequence>
<reference evidence="1" key="1">
    <citation type="journal article" date="2023" name="GigaByte">
        <title>Genome assembly of the bearded iris, Iris pallida Lam.</title>
        <authorList>
            <person name="Bruccoleri R.E."/>
            <person name="Oakeley E.J."/>
            <person name="Faust A.M.E."/>
            <person name="Altorfer M."/>
            <person name="Dessus-Babus S."/>
            <person name="Burckhardt D."/>
            <person name="Oertli M."/>
            <person name="Naumann U."/>
            <person name="Petersen F."/>
            <person name="Wong J."/>
        </authorList>
    </citation>
    <scope>NUCLEOTIDE SEQUENCE</scope>
    <source>
        <strain evidence="1">GSM-AAB239-AS_SAM_17_03QT</strain>
    </source>
</reference>
<dbReference type="AlphaFoldDB" id="A0AAX6DGN6"/>
<dbReference type="Proteomes" id="UP001140949">
    <property type="component" value="Unassembled WGS sequence"/>
</dbReference>
<name>A0AAX6DGN6_IRIPA</name>
<protein>
    <submittedName>
        <fullName evidence="1">Uncharacterized protein</fullName>
    </submittedName>
</protein>
<evidence type="ECO:0000313" key="2">
    <source>
        <dbReference type="Proteomes" id="UP001140949"/>
    </source>
</evidence>
<comment type="caution">
    <text evidence="1">The sequence shown here is derived from an EMBL/GenBank/DDBJ whole genome shotgun (WGS) entry which is preliminary data.</text>
</comment>
<proteinExistence type="predicted"/>
<accession>A0AAX6DGN6</accession>
<reference evidence="1" key="2">
    <citation type="submission" date="2023-04" db="EMBL/GenBank/DDBJ databases">
        <authorList>
            <person name="Bruccoleri R.E."/>
            <person name="Oakeley E.J."/>
            <person name="Faust A.-M."/>
            <person name="Dessus-Babus S."/>
            <person name="Altorfer M."/>
            <person name="Burckhardt D."/>
            <person name="Oertli M."/>
            <person name="Naumann U."/>
            <person name="Petersen F."/>
            <person name="Wong J."/>
        </authorList>
    </citation>
    <scope>NUCLEOTIDE SEQUENCE</scope>
    <source>
        <strain evidence="1">GSM-AAB239-AS_SAM_17_03QT</strain>
        <tissue evidence="1">Leaf</tissue>
    </source>
</reference>
<organism evidence="1 2">
    <name type="scientific">Iris pallida</name>
    <name type="common">Sweet iris</name>
    <dbReference type="NCBI Taxonomy" id="29817"/>
    <lineage>
        <taxon>Eukaryota</taxon>
        <taxon>Viridiplantae</taxon>
        <taxon>Streptophyta</taxon>
        <taxon>Embryophyta</taxon>
        <taxon>Tracheophyta</taxon>
        <taxon>Spermatophyta</taxon>
        <taxon>Magnoliopsida</taxon>
        <taxon>Liliopsida</taxon>
        <taxon>Asparagales</taxon>
        <taxon>Iridaceae</taxon>
        <taxon>Iridoideae</taxon>
        <taxon>Irideae</taxon>
        <taxon>Iris</taxon>
    </lineage>
</organism>
<gene>
    <name evidence="1" type="ORF">M6B38_246770</name>
</gene>